<protein>
    <recommendedName>
        <fullName evidence="4">Integral membrane protein</fullName>
    </recommendedName>
</protein>
<sequence>MLAPLTFALVAALVVLAAMTALSTVRGRPIDNPTFYVGCVVEALIVIQLVVGIVRSGDGDPQMSAGLFIAYLAGLVAVLPVAGFWAIAERESRWGTGVLLVAALGLLVMVARLVQIWNGQG</sequence>
<evidence type="ECO:0000313" key="2">
    <source>
        <dbReference type="EMBL" id="AKU19107.1"/>
    </source>
</evidence>
<proteinExistence type="predicted"/>
<evidence type="ECO:0000313" key="3">
    <source>
        <dbReference type="Proteomes" id="UP000066480"/>
    </source>
</evidence>
<dbReference type="RefSeq" id="WP_157063470.1">
    <property type="nucleotide sequence ID" value="NZ_CP011112.1"/>
</dbReference>
<accession>A0A0K1JQV9</accession>
<keyword evidence="1" id="KW-0812">Transmembrane</keyword>
<name>A0A0K1JQV9_9MICO</name>
<evidence type="ECO:0008006" key="4">
    <source>
        <dbReference type="Google" id="ProtNLM"/>
    </source>
</evidence>
<feature type="transmembrane region" description="Helical" evidence="1">
    <location>
        <begin position="94"/>
        <end position="114"/>
    </location>
</feature>
<keyword evidence="1" id="KW-1133">Transmembrane helix</keyword>
<dbReference type="OrthoDB" id="5197832at2"/>
<dbReference type="KEGG" id="lmoi:VV02_19240"/>
<dbReference type="Proteomes" id="UP000066480">
    <property type="component" value="Chromosome"/>
</dbReference>
<organism evidence="2 3">
    <name type="scientific">Luteipulveratus mongoliensis</name>
    <dbReference type="NCBI Taxonomy" id="571913"/>
    <lineage>
        <taxon>Bacteria</taxon>
        <taxon>Bacillati</taxon>
        <taxon>Actinomycetota</taxon>
        <taxon>Actinomycetes</taxon>
        <taxon>Micrococcales</taxon>
        <taxon>Dermacoccaceae</taxon>
        <taxon>Luteipulveratus</taxon>
    </lineage>
</organism>
<reference evidence="2 3" key="1">
    <citation type="submission" date="2015-03" db="EMBL/GenBank/DDBJ databases">
        <title>Luteipulveratus halotolerans sp. nov., a novel actinobacterium (Dermacoccaceae) from Sarawak, Malaysia.</title>
        <authorList>
            <person name="Juboi H."/>
            <person name="Basik A."/>
            <person name="Shamsul S.S."/>
            <person name="Arnold P."/>
            <person name="Schmitt E.K."/>
            <person name="Sanglier J.-J."/>
            <person name="Yeo T."/>
        </authorList>
    </citation>
    <scope>NUCLEOTIDE SEQUENCE [LARGE SCALE GENOMIC DNA]</scope>
    <source>
        <strain evidence="2 3">MN07-A0370</strain>
    </source>
</reference>
<feature type="transmembrane region" description="Helical" evidence="1">
    <location>
        <begin position="66"/>
        <end position="88"/>
    </location>
</feature>
<dbReference type="STRING" id="571913.VV02_19240"/>
<dbReference type="AlphaFoldDB" id="A0A0K1JQV9"/>
<keyword evidence="3" id="KW-1185">Reference proteome</keyword>
<feature type="transmembrane region" description="Helical" evidence="1">
    <location>
        <begin position="33"/>
        <end position="54"/>
    </location>
</feature>
<keyword evidence="1" id="KW-0472">Membrane</keyword>
<dbReference type="EMBL" id="CP011112">
    <property type="protein sequence ID" value="AKU19107.1"/>
    <property type="molecule type" value="Genomic_DNA"/>
</dbReference>
<evidence type="ECO:0000256" key="1">
    <source>
        <dbReference type="SAM" id="Phobius"/>
    </source>
</evidence>
<gene>
    <name evidence="2" type="ORF">VV02_19240</name>
</gene>